<organism evidence="4 5">
    <name type="scientific">Solilutibacter silvestris</name>
    <dbReference type="NCBI Taxonomy" id="1645665"/>
    <lineage>
        <taxon>Bacteria</taxon>
        <taxon>Pseudomonadati</taxon>
        <taxon>Pseudomonadota</taxon>
        <taxon>Gammaproteobacteria</taxon>
        <taxon>Lysobacterales</taxon>
        <taxon>Lysobacteraceae</taxon>
        <taxon>Solilutibacter</taxon>
    </lineage>
</organism>
<dbReference type="EMBL" id="NPZB01000001">
    <property type="protein sequence ID" value="PNS08819.1"/>
    <property type="molecule type" value="Genomic_DNA"/>
</dbReference>
<proteinExistence type="predicted"/>
<comment type="caution">
    <text evidence="4">The sequence shown here is derived from an EMBL/GenBank/DDBJ whole genome shotgun (WGS) entry which is preliminary data.</text>
</comment>
<dbReference type="SMART" id="SM00155">
    <property type="entry name" value="PLDc"/>
    <property type="match status" value="2"/>
</dbReference>
<dbReference type="InterPro" id="IPR001736">
    <property type="entry name" value="PLipase_D/transphosphatidylase"/>
</dbReference>
<feature type="region of interest" description="Disordered" evidence="1">
    <location>
        <begin position="421"/>
        <end position="444"/>
    </location>
</feature>
<evidence type="ECO:0000313" key="4">
    <source>
        <dbReference type="EMBL" id="PNS08819.1"/>
    </source>
</evidence>
<dbReference type="PANTHER" id="PTHR21248:SF12">
    <property type="entry name" value="CARDIOLIPIN SYNTHASE C"/>
    <property type="match status" value="1"/>
</dbReference>
<gene>
    <name evidence="4" type="ORF">Lysil_0448</name>
</gene>
<dbReference type="CDD" id="cd09111">
    <property type="entry name" value="PLDc_ymdC_like_1"/>
    <property type="match status" value="1"/>
</dbReference>
<dbReference type="InterPro" id="IPR025202">
    <property type="entry name" value="PLD-like_dom"/>
</dbReference>
<dbReference type="PROSITE" id="PS50035">
    <property type="entry name" value="PLD"/>
    <property type="match status" value="2"/>
</dbReference>
<dbReference type="PROSITE" id="PS51257">
    <property type="entry name" value="PROKAR_LIPOPROTEIN"/>
    <property type="match status" value="1"/>
</dbReference>
<evidence type="ECO:0000256" key="2">
    <source>
        <dbReference type="SAM" id="SignalP"/>
    </source>
</evidence>
<name>A0A2K1Q1A0_9GAMM</name>
<dbReference type="Pfam" id="PF13091">
    <property type="entry name" value="PLDc_2"/>
    <property type="match status" value="2"/>
</dbReference>
<dbReference type="GO" id="GO:0032049">
    <property type="term" value="P:cardiolipin biosynthetic process"/>
    <property type="evidence" value="ECO:0007669"/>
    <property type="project" value="UniProtKB-ARBA"/>
</dbReference>
<evidence type="ECO:0000259" key="3">
    <source>
        <dbReference type="PROSITE" id="PS50035"/>
    </source>
</evidence>
<dbReference type="RefSeq" id="WP_240600037.1">
    <property type="nucleotide sequence ID" value="NZ_NPZB01000001.1"/>
</dbReference>
<keyword evidence="5" id="KW-1185">Reference proteome</keyword>
<dbReference type="PANTHER" id="PTHR21248">
    <property type="entry name" value="CARDIOLIPIN SYNTHASE"/>
    <property type="match status" value="1"/>
</dbReference>
<dbReference type="GO" id="GO:0030572">
    <property type="term" value="F:phosphatidyltransferase activity"/>
    <property type="evidence" value="ECO:0007669"/>
    <property type="project" value="UniProtKB-ARBA"/>
</dbReference>
<evidence type="ECO:0000256" key="1">
    <source>
        <dbReference type="SAM" id="MobiDB-lite"/>
    </source>
</evidence>
<feature type="domain" description="PLD phosphodiesterase" evidence="3">
    <location>
        <begin position="179"/>
        <end position="206"/>
    </location>
</feature>
<accession>A0A2K1Q1A0</accession>
<protein>
    <submittedName>
        <fullName evidence="4">PLD-like domain</fullName>
    </submittedName>
</protein>
<dbReference type="SUPFAM" id="SSF56024">
    <property type="entry name" value="Phospholipase D/nuclease"/>
    <property type="match status" value="2"/>
</dbReference>
<feature type="chain" id="PRO_5014461626" evidence="2">
    <location>
        <begin position="27"/>
        <end position="621"/>
    </location>
</feature>
<dbReference type="AlphaFoldDB" id="A0A2K1Q1A0"/>
<reference evidence="4 5" key="1">
    <citation type="submission" date="2017-08" db="EMBL/GenBank/DDBJ databases">
        <title>Lysobacter sylvestris genome.</title>
        <authorList>
            <person name="Zhang D.-C."/>
            <person name="Albuquerque L."/>
            <person name="Franca L."/>
            <person name="Froufe H.J.C."/>
            <person name="Barroso C."/>
            <person name="Egas C."/>
            <person name="Da Costa M."/>
            <person name="Margesin R."/>
        </authorList>
    </citation>
    <scope>NUCLEOTIDE SEQUENCE [LARGE SCALE GENOMIC DNA]</scope>
    <source>
        <strain evidence="4 5">AM20-91</strain>
    </source>
</reference>
<evidence type="ECO:0000313" key="5">
    <source>
        <dbReference type="Proteomes" id="UP000236220"/>
    </source>
</evidence>
<keyword evidence="2" id="KW-0732">Signal</keyword>
<dbReference type="Proteomes" id="UP000236220">
    <property type="component" value="Unassembled WGS sequence"/>
</dbReference>
<dbReference type="Gene3D" id="3.30.870.10">
    <property type="entry name" value="Endonuclease Chain A"/>
    <property type="match status" value="2"/>
</dbReference>
<feature type="signal peptide" evidence="2">
    <location>
        <begin position="1"/>
        <end position="26"/>
    </location>
</feature>
<sequence length="621" mass="69296">MMFRSIRNTALCLLALAAGGCTTLSASDHAHAEAIAIAARSDAIDCQRADRCADPSVFDNATPRSGNRTLLLDDGQDALLARMHMIRSARQRIDLQTYIYKEDDVGRMILRELVGAARRGVQVRVLIDQLSAMESPDTLAALSGIHRNFQLRIYSPLFNLGRPNYADYVLASVVRFRQLNQRMHTKALVVDGQVGVTGGRNFSDEYYDWSQTYNFLDRDVLVSGPTAKAMQDNFDAFWVAPQSVPVEQLNDVARILLARGVPALSDKRYEVPERVQAMQNLSSDTTLLRTRLGDELMPVAEVQFVADPPGKHDVNESDRAANAPASVVLRDVVDAAKHEVVMQTPYLVLSHGAQRLFQSLHRRPDAPRVIVSTSSLAGIDNALTYAMAYKYRRRYIQRFGFEMYELKPFPQDVPMRVDEYEADDDDGSTVTADGHRHHPLPANTEDASRRGVLLYRLNRQQPRSDLPRVGLHAKSIVVDRSVAVVGTHNFDPRGVNYNTESALVIRDPAFAALVADSIQRETLPANAWVIAPREPGIAEVDDAIVRASERLPLFDLWPSRYATAFEFRAGPECPKPLPFRDPGFYRCYRSVGDFPGVPLLGVKWWMTRVVTAFGAGMTPFL</sequence>
<feature type="domain" description="PLD phosphodiesterase" evidence="3">
    <location>
        <begin position="471"/>
        <end position="494"/>
    </location>
</feature>